<sequence>MSKSQSHNIYPLRIIIFSHFSDRDGVELLRVIKESLDREGLEIKHLILTTYNERQERQTRIDRNLKARSSVEKLQVYAHAWRAYKSRSTVHCEGTIEGALERARILGGISQLAHVLITGSLHLVSGALGILETQGN</sequence>
<name>A0AAI9TRX1_PENTH</name>
<gene>
    <name evidence="1" type="ORF">VN97_g1183</name>
</gene>
<dbReference type="Proteomes" id="UP001227192">
    <property type="component" value="Unassembled WGS sequence"/>
</dbReference>
<dbReference type="AlphaFoldDB" id="A0AAI9TRX1"/>
<accession>A0AAI9TRX1</accession>
<evidence type="ECO:0000313" key="2">
    <source>
        <dbReference type="Proteomes" id="UP001227192"/>
    </source>
</evidence>
<dbReference type="Gene3D" id="3.90.190.20">
    <property type="entry name" value="Mur ligase, C-terminal domain"/>
    <property type="match status" value="1"/>
</dbReference>
<reference evidence="1" key="1">
    <citation type="submission" date="2015-06" db="EMBL/GenBank/DDBJ databases">
        <authorList>
            <person name="Nguyen H."/>
        </authorList>
    </citation>
    <scope>NUCLEOTIDE SEQUENCE</scope>
    <source>
        <strain evidence="1">DAOM 180753</strain>
    </source>
</reference>
<proteinExistence type="predicted"/>
<reference evidence="1" key="2">
    <citation type="journal article" date="2016" name="Fungal Biol.">
        <title>Ochratoxin A production by Penicillium thymicola.</title>
        <authorList>
            <person name="Nguyen H.D.T."/>
            <person name="McMullin D.R."/>
            <person name="Ponomareva E."/>
            <person name="Riley R."/>
            <person name="Pomraning K.R."/>
            <person name="Baker S.E."/>
            <person name="Seifert K.A."/>
        </authorList>
    </citation>
    <scope>NUCLEOTIDE SEQUENCE</scope>
    <source>
        <strain evidence="1">DAOM 180753</strain>
    </source>
</reference>
<protein>
    <submittedName>
        <fullName evidence="1">Uncharacterized protein</fullName>
    </submittedName>
</protein>
<dbReference type="SUPFAM" id="SSF53244">
    <property type="entry name" value="MurD-like peptide ligases, peptide-binding domain"/>
    <property type="match status" value="1"/>
</dbReference>
<dbReference type="EMBL" id="LACB01000019">
    <property type="protein sequence ID" value="KAJ9492021.1"/>
    <property type="molecule type" value="Genomic_DNA"/>
</dbReference>
<dbReference type="InterPro" id="IPR036615">
    <property type="entry name" value="Mur_ligase_C_dom_sf"/>
</dbReference>
<dbReference type="GO" id="GO:0016881">
    <property type="term" value="F:acid-amino acid ligase activity"/>
    <property type="evidence" value="ECO:0007669"/>
    <property type="project" value="InterPro"/>
</dbReference>
<comment type="caution">
    <text evidence="1">The sequence shown here is derived from an EMBL/GenBank/DDBJ whole genome shotgun (WGS) entry which is preliminary data.</text>
</comment>
<keyword evidence="2" id="KW-1185">Reference proteome</keyword>
<organism evidence="1 2">
    <name type="scientific">Penicillium thymicola</name>
    <dbReference type="NCBI Taxonomy" id="293382"/>
    <lineage>
        <taxon>Eukaryota</taxon>
        <taxon>Fungi</taxon>
        <taxon>Dikarya</taxon>
        <taxon>Ascomycota</taxon>
        <taxon>Pezizomycotina</taxon>
        <taxon>Eurotiomycetes</taxon>
        <taxon>Eurotiomycetidae</taxon>
        <taxon>Eurotiales</taxon>
        <taxon>Aspergillaceae</taxon>
        <taxon>Penicillium</taxon>
    </lineage>
</organism>
<evidence type="ECO:0000313" key="1">
    <source>
        <dbReference type="EMBL" id="KAJ9492021.1"/>
    </source>
</evidence>